<evidence type="ECO:0000313" key="2">
    <source>
        <dbReference type="Proteomes" id="UP000814033"/>
    </source>
</evidence>
<accession>A0ACB8SD33</accession>
<organism evidence="1 2">
    <name type="scientific">Auriscalpium vulgare</name>
    <dbReference type="NCBI Taxonomy" id="40419"/>
    <lineage>
        <taxon>Eukaryota</taxon>
        <taxon>Fungi</taxon>
        <taxon>Dikarya</taxon>
        <taxon>Basidiomycota</taxon>
        <taxon>Agaricomycotina</taxon>
        <taxon>Agaricomycetes</taxon>
        <taxon>Russulales</taxon>
        <taxon>Auriscalpiaceae</taxon>
        <taxon>Auriscalpium</taxon>
    </lineage>
</organism>
<evidence type="ECO:0000313" key="1">
    <source>
        <dbReference type="EMBL" id="KAI0053860.1"/>
    </source>
</evidence>
<sequence length="173" mass="19206">MPHASSHRSRTPFTHACCQLDVVFPTDPELEQALRALDTHYYTSSGHLSEIFNAAHALAEDTYVRTVLQCAMTFTESRGLQILSTGKFVPDVWSMSDGKLALNVAKETYELLGLQGKKLASLFPHAPEQFREDVHLLRVMCRALCNCTMYCSPRHPCPCKASISPNPRGIGTP</sequence>
<reference evidence="1" key="2">
    <citation type="journal article" date="2022" name="New Phytol.">
        <title>Evolutionary transition to the ectomycorrhizal habit in the genomes of a hyperdiverse lineage of mushroom-forming fungi.</title>
        <authorList>
            <person name="Looney B."/>
            <person name="Miyauchi S."/>
            <person name="Morin E."/>
            <person name="Drula E."/>
            <person name="Courty P.E."/>
            <person name="Kohler A."/>
            <person name="Kuo A."/>
            <person name="LaButti K."/>
            <person name="Pangilinan J."/>
            <person name="Lipzen A."/>
            <person name="Riley R."/>
            <person name="Andreopoulos W."/>
            <person name="He G."/>
            <person name="Johnson J."/>
            <person name="Nolan M."/>
            <person name="Tritt A."/>
            <person name="Barry K.W."/>
            <person name="Grigoriev I.V."/>
            <person name="Nagy L.G."/>
            <person name="Hibbett D."/>
            <person name="Henrissat B."/>
            <person name="Matheny P.B."/>
            <person name="Labbe J."/>
            <person name="Martin F.M."/>
        </authorList>
    </citation>
    <scope>NUCLEOTIDE SEQUENCE</scope>
    <source>
        <strain evidence="1">FP105234-sp</strain>
    </source>
</reference>
<reference evidence="1" key="1">
    <citation type="submission" date="2021-02" db="EMBL/GenBank/DDBJ databases">
        <authorList>
            <consortium name="DOE Joint Genome Institute"/>
            <person name="Ahrendt S."/>
            <person name="Looney B.P."/>
            <person name="Miyauchi S."/>
            <person name="Morin E."/>
            <person name="Drula E."/>
            <person name="Courty P.E."/>
            <person name="Chicoki N."/>
            <person name="Fauchery L."/>
            <person name="Kohler A."/>
            <person name="Kuo A."/>
            <person name="Labutti K."/>
            <person name="Pangilinan J."/>
            <person name="Lipzen A."/>
            <person name="Riley R."/>
            <person name="Andreopoulos W."/>
            <person name="He G."/>
            <person name="Johnson J."/>
            <person name="Barry K.W."/>
            <person name="Grigoriev I.V."/>
            <person name="Nagy L."/>
            <person name="Hibbett D."/>
            <person name="Henrissat B."/>
            <person name="Matheny P.B."/>
            <person name="Labbe J."/>
            <person name="Martin F."/>
        </authorList>
    </citation>
    <scope>NUCLEOTIDE SEQUENCE</scope>
    <source>
        <strain evidence="1">FP105234-sp</strain>
    </source>
</reference>
<protein>
    <submittedName>
        <fullName evidence="1">Uncharacterized protein</fullName>
    </submittedName>
</protein>
<dbReference type="EMBL" id="MU275838">
    <property type="protein sequence ID" value="KAI0053860.1"/>
    <property type="molecule type" value="Genomic_DNA"/>
</dbReference>
<dbReference type="Proteomes" id="UP000814033">
    <property type="component" value="Unassembled WGS sequence"/>
</dbReference>
<comment type="caution">
    <text evidence="1">The sequence shown here is derived from an EMBL/GenBank/DDBJ whole genome shotgun (WGS) entry which is preliminary data.</text>
</comment>
<keyword evidence="2" id="KW-1185">Reference proteome</keyword>
<proteinExistence type="predicted"/>
<gene>
    <name evidence="1" type="ORF">FA95DRAFT_7941</name>
</gene>
<name>A0ACB8SD33_9AGAM</name>